<dbReference type="AlphaFoldDB" id="A0A3N4LKX5"/>
<name>A0A3N4LKX5_9PEZI</name>
<dbReference type="InParanoid" id="A0A3N4LKX5"/>
<dbReference type="EMBL" id="ML121546">
    <property type="protein sequence ID" value="RPB23426.1"/>
    <property type="molecule type" value="Genomic_DNA"/>
</dbReference>
<keyword evidence="2" id="KW-1185">Reference proteome</keyword>
<organism evidence="1 2">
    <name type="scientific">Terfezia boudieri ATCC MYA-4762</name>
    <dbReference type="NCBI Taxonomy" id="1051890"/>
    <lineage>
        <taxon>Eukaryota</taxon>
        <taxon>Fungi</taxon>
        <taxon>Dikarya</taxon>
        <taxon>Ascomycota</taxon>
        <taxon>Pezizomycotina</taxon>
        <taxon>Pezizomycetes</taxon>
        <taxon>Pezizales</taxon>
        <taxon>Pezizaceae</taxon>
        <taxon>Terfezia</taxon>
    </lineage>
</organism>
<protein>
    <submittedName>
        <fullName evidence="1">Uncharacterized protein</fullName>
    </submittedName>
</protein>
<reference evidence="1 2" key="1">
    <citation type="journal article" date="2018" name="Nat. Ecol. Evol.">
        <title>Pezizomycetes genomes reveal the molecular basis of ectomycorrhizal truffle lifestyle.</title>
        <authorList>
            <person name="Murat C."/>
            <person name="Payen T."/>
            <person name="Noel B."/>
            <person name="Kuo A."/>
            <person name="Morin E."/>
            <person name="Chen J."/>
            <person name="Kohler A."/>
            <person name="Krizsan K."/>
            <person name="Balestrini R."/>
            <person name="Da Silva C."/>
            <person name="Montanini B."/>
            <person name="Hainaut M."/>
            <person name="Levati E."/>
            <person name="Barry K.W."/>
            <person name="Belfiori B."/>
            <person name="Cichocki N."/>
            <person name="Clum A."/>
            <person name="Dockter R.B."/>
            <person name="Fauchery L."/>
            <person name="Guy J."/>
            <person name="Iotti M."/>
            <person name="Le Tacon F."/>
            <person name="Lindquist E.A."/>
            <person name="Lipzen A."/>
            <person name="Malagnac F."/>
            <person name="Mello A."/>
            <person name="Molinier V."/>
            <person name="Miyauchi S."/>
            <person name="Poulain J."/>
            <person name="Riccioni C."/>
            <person name="Rubini A."/>
            <person name="Sitrit Y."/>
            <person name="Splivallo R."/>
            <person name="Traeger S."/>
            <person name="Wang M."/>
            <person name="Zifcakova L."/>
            <person name="Wipf D."/>
            <person name="Zambonelli A."/>
            <person name="Paolocci F."/>
            <person name="Nowrousian M."/>
            <person name="Ottonello S."/>
            <person name="Baldrian P."/>
            <person name="Spatafora J.W."/>
            <person name="Henrissat B."/>
            <person name="Nagy L.G."/>
            <person name="Aury J.M."/>
            <person name="Wincker P."/>
            <person name="Grigoriev I.V."/>
            <person name="Bonfante P."/>
            <person name="Martin F.M."/>
        </authorList>
    </citation>
    <scope>NUCLEOTIDE SEQUENCE [LARGE SCALE GENOMIC DNA]</scope>
    <source>
        <strain evidence="1 2">ATCC MYA-4762</strain>
    </source>
</reference>
<dbReference type="Proteomes" id="UP000267821">
    <property type="component" value="Unassembled WGS sequence"/>
</dbReference>
<gene>
    <name evidence="1" type="ORF">L211DRAFT_849700</name>
</gene>
<evidence type="ECO:0000313" key="2">
    <source>
        <dbReference type="Proteomes" id="UP000267821"/>
    </source>
</evidence>
<proteinExistence type="predicted"/>
<evidence type="ECO:0000313" key="1">
    <source>
        <dbReference type="EMBL" id="RPB23426.1"/>
    </source>
</evidence>
<accession>A0A3N4LKX5</accession>
<sequence length="108" mass="11717">MSRRTLYSFCMSKILTQWVGEAWEACKDHKDLTVRSFKKCGITVALDSSEDTDESKIRGLDGYIVGSVKAAANGPESSGSVDSDSTLSDSGFEALEVPTYIQLGEEIV</sequence>
<dbReference type="OrthoDB" id="5416266at2759"/>